<dbReference type="EMBL" id="JW871895">
    <property type="protein sequence ID" value="AFP04413.1"/>
    <property type="molecule type" value="mRNA"/>
</dbReference>
<evidence type="ECO:0000256" key="1">
    <source>
        <dbReference type="SAM" id="Coils"/>
    </source>
</evidence>
<protein>
    <submittedName>
        <fullName evidence="2 3">Cyclin-dependent kinase 2-interacting protein</fullName>
    </submittedName>
</protein>
<dbReference type="Proteomes" id="UP000314986">
    <property type="component" value="Unassembled WGS sequence"/>
</dbReference>
<accession>V9L0R8</accession>
<keyword evidence="2" id="KW-0808">Transferase</keyword>
<sequence>MAGTCKSPGSITPRKADLINSARKLKDNAADWHNFMLKWENINDAGFSIANRIVNIKLGTRIESPDKLETLEGDGNDSHRGNAHVQYNKELEECCTELQDLLDKMAKLVLKMERLSSTMKGICELEHYYHGETERETPFFNTWTTKYFYEVSVQLSEMYRKEMQLKQLIAQEIAHTSDRNLMLMQLSAWLYQPYVEEKAKLLVESMLLETGHRPL</sequence>
<evidence type="ECO:0000313" key="2">
    <source>
        <dbReference type="EMBL" id="AFP04413.1"/>
    </source>
</evidence>
<dbReference type="Ensembl" id="ENSCMIT00000035217.1">
    <property type="protein sequence ID" value="ENSCMIP00000034697.1"/>
    <property type="gene ID" value="ENSCMIG00000014707.1"/>
</dbReference>
<dbReference type="InterPro" id="IPR023250">
    <property type="entry name" value="Cyclin-dep_Kinase_2_interact"/>
</dbReference>
<dbReference type="AlphaFoldDB" id="V9L0R8"/>
<dbReference type="PRINTS" id="PR02040">
    <property type="entry name" value="CDK2IP"/>
</dbReference>
<organism evidence="2">
    <name type="scientific">Callorhinchus milii</name>
    <name type="common">Ghost shark</name>
    <dbReference type="NCBI Taxonomy" id="7868"/>
    <lineage>
        <taxon>Eukaryota</taxon>
        <taxon>Metazoa</taxon>
        <taxon>Chordata</taxon>
        <taxon>Craniata</taxon>
        <taxon>Vertebrata</taxon>
        <taxon>Chondrichthyes</taxon>
        <taxon>Holocephali</taxon>
        <taxon>Chimaeriformes</taxon>
        <taxon>Callorhinchidae</taxon>
        <taxon>Callorhinchus</taxon>
    </lineage>
</organism>
<reference evidence="4" key="1">
    <citation type="journal article" date="2006" name="Science">
        <title>Ancient noncoding elements conserved in the human genome.</title>
        <authorList>
            <person name="Venkatesh B."/>
            <person name="Kirkness E.F."/>
            <person name="Loh Y.H."/>
            <person name="Halpern A.L."/>
            <person name="Lee A.P."/>
            <person name="Johnson J."/>
            <person name="Dandona N."/>
            <person name="Viswanathan L.D."/>
            <person name="Tay A."/>
            <person name="Venter J.C."/>
            <person name="Strausberg R.L."/>
            <person name="Brenner S."/>
        </authorList>
    </citation>
    <scope>NUCLEOTIDE SEQUENCE [LARGE SCALE GENOMIC DNA]</scope>
</reference>
<evidence type="ECO:0000313" key="4">
    <source>
        <dbReference type="Proteomes" id="UP000314986"/>
    </source>
</evidence>
<evidence type="ECO:0000313" key="3">
    <source>
        <dbReference type="Ensembl" id="ENSCMIP00000034697.1"/>
    </source>
</evidence>
<dbReference type="STRING" id="7868.ENSCMIP00000034697"/>
<keyword evidence="4" id="KW-1185">Reference proteome</keyword>
<reference evidence="3" key="4">
    <citation type="submission" date="2025-05" db="UniProtKB">
        <authorList>
            <consortium name="Ensembl"/>
        </authorList>
    </citation>
    <scope>IDENTIFICATION</scope>
</reference>
<keyword evidence="1" id="KW-0175">Coiled coil</keyword>
<dbReference type="GeneID" id="103175328"/>
<keyword evidence="2" id="KW-0418">Kinase</keyword>
<dbReference type="GO" id="GO:0016301">
    <property type="term" value="F:kinase activity"/>
    <property type="evidence" value="ECO:0007669"/>
    <property type="project" value="UniProtKB-KW"/>
</dbReference>
<dbReference type="RefSeq" id="XP_007886504.1">
    <property type="nucleotide sequence ID" value="XM_007888313.1"/>
</dbReference>
<name>V9L0R8_CALMI</name>
<dbReference type="OrthoDB" id="17066at2759"/>
<gene>
    <name evidence="3" type="primary">LOC103175328</name>
</gene>
<proteinExistence type="evidence at transcript level"/>
<reference evidence="4" key="2">
    <citation type="journal article" date="2007" name="PLoS Biol.">
        <title>Survey sequencing and comparative analysis of the elephant shark (Callorhinchus milii) genome.</title>
        <authorList>
            <person name="Venkatesh B."/>
            <person name="Kirkness E.F."/>
            <person name="Loh Y.H."/>
            <person name="Halpern A.L."/>
            <person name="Lee A.P."/>
            <person name="Johnson J."/>
            <person name="Dandona N."/>
            <person name="Viswanathan L.D."/>
            <person name="Tay A."/>
            <person name="Venter J.C."/>
            <person name="Strausberg R.L."/>
            <person name="Brenner S."/>
        </authorList>
    </citation>
    <scope>NUCLEOTIDE SEQUENCE [LARGE SCALE GENOMIC DNA]</scope>
</reference>
<dbReference type="PANTHER" id="PTHR15827:SF2">
    <property type="entry name" value="CYCLIN-DEPENDENT KINASE 2-INTERACTING PROTEIN"/>
    <property type="match status" value="1"/>
</dbReference>
<dbReference type="PANTHER" id="PTHR15827">
    <property type="entry name" value="CYCLIN-DEPENDENT KINASE 2-INTERACTING PROTEIN"/>
    <property type="match status" value="1"/>
</dbReference>
<dbReference type="GeneTree" id="ENSGT00390000015784"/>
<dbReference type="KEGG" id="cmk:103175328"/>
<feature type="coiled-coil region" evidence="1">
    <location>
        <begin position="84"/>
        <end position="118"/>
    </location>
</feature>
<reference evidence="2 4" key="3">
    <citation type="journal article" date="2014" name="Nature">
        <title>Elephant shark genome provides unique insights into gnathostome evolution.</title>
        <authorList>
            <consortium name="International Elephant Shark Genome Sequencing Consortium"/>
            <person name="Venkatesh B."/>
            <person name="Lee A.P."/>
            <person name="Ravi V."/>
            <person name="Maurya A.K."/>
            <person name="Lian M.M."/>
            <person name="Swann J.B."/>
            <person name="Ohta Y."/>
            <person name="Flajnik M.F."/>
            <person name="Sutoh Y."/>
            <person name="Kasahara M."/>
            <person name="Hoon S."/>
            <person name="Gangu V."/>
            <person name="Roy S.W."/>
            <person name="Irimia M."/>
            <person name="Korzh V."/>
            <person name="Kondrychyn I."/>
            <person name="Lim Z.W."/>
            <person name="Tay B.H."/>
            <person name="Tohari S."/>
            <person name="Kong K.W."/>
            <person name="Ho S."/>
            <person name="Lorente-Galdos B."/>
            <person name="Quilez J."/>
            <person name="Marques-Bonet T."/>
            <person name="Raney B.J."/>
            <person name="Ingham P.W."/>
            <person name="Tay A."/>
            <person name="Hillier L.W."/>
            <person name="Minx P."/>
            <person name="Boehm T."/>
            <person name="Wilson R.K."/>
            <person name="Brenner S."/>
            <person name="Warren W.C."/>
        </authorList>
    </citation>
    <scope>NUCLEOTIDE SEQUENCE</scope>
    <source>
        <tissue evidence="2">Brain</tissue>
    </source>
</reference>